<comment type="caution">
    <text evidence="1">The sequence shown here is derived from an EMBL/GenBank/DDBJ whole genome shotgun (WGS) entry which is preliminary data.</text>
</comment>
<gene>
    <name evidence="1" type="ORF">V1517DRAFT_315295</name>
</gene>
<evidence type="ECO:0000313" key="1">
    <source>
        <dbReference type="EMBL" id="KAK9325063.1"/>
    </source>
</evidence>
<reference evidence="2" key="1">
    <citation type="journal article" date="2024" name="Front. Bioeng. Biotechnol.">
        <title>Genome-scale model development and genomic sequencing of the oleaginous clade Lipomyces.</title>
        <authorList>
            <person name="Czajka J.J."/>
            <person name="Han Y."/>
            <person name="Kim J."/>
            <person name="Mondo S.J."/>
            <person name="Hofstad B.A."/>
            <person name="Robles A."/>
            <person name="Haridas S."/>
            <person name="Riley R."/>
            <person name="LaButti K."/>
            <person name="Pangilinan J."/>
            <person name="Andreopoulos W."/>
            <person name="Lipzen A."/>
            <person name="Yan J."/>
            <person name="Wang M."/>
            <person name="Ng V."/>
            <person name="Grigoriev I.V."/>
            <person name="Spatafora J.W."/>
            <person name="Magnuson J.K."/>
            <person name="Baker S.E."/>
            <person name="Pomraning K.R."/>
        </authorList>
    </citation>
    <scope>NUCLEOTIDE SEQUENCE [LARGE SCALE GENOMIC DNA]</scope>
    <source>
        <strain evidence="2">CBS 10300</strain>
    </source>
</reference>
<accession>A0ACC3TV38</accession>
<proteinExistence type="predicted"/>
<protein>
    <submittedName>
        <fullName evidence="1">Uncharacterized protein</fullName>
    </submittedName>
</protein>
<name>A0ACC3TV38_9ASCO</name>
<keyword evidence="2" id="KW-1185">Reference proteome</keyword>
<dbReference type="EMBL" id="MU970043">
    <property type="protein sequence ID" value="KAK9325063.1"/>
    <property type="molecule type" value="Genomic_DNA"/>
</dbReference>
<evidence type="ECO:0000313" key="2">
    <source>
        <dbReference type="Proteomes" id="UP001489719"/>
    </source>
</evidence>
<sequence>MASGESTSSGTSVSGMSLTIPERLKCCICKELARDAAKLTCCESNICGSCRRTLPEACPICEHAPLTESDCVDNMSLRTTINVFLKHAEKRARDAIAKNEKKQKDAAQHAPSQSLPQEAASLGIAAVGSANNDNDRASSVGPSVGSNASSGPSVSVPAGFPQPLSDGTPATTVFKETDPSGFMGGAMGIMPGMSPVGFAGGFTGMGMQGGWNGMGMNAMTSGNNNNGYTIQPTNPNGNFAYWNQQQSFPRHIQQQQFDNNGENSGELIGSASPERGKLQNPNMGMTAAGDNNNVSDMEHPGMGGQQGGYYQNQFYNNRDRYGYRGRERGGYNRYYSNRHQYGNRYNDYDTSTVLVAAGDEEKRYEERRWEERKWIPHSRYGHSTSVIELTQAEPLASSTETATEIGGESAGVVKPSERREYSEGSLVPAETSDNTSVPTSNVADIPVELLHAPTAPRSFRERQARQRFGSQGEGYQALSQFRDYRERAGYQNQRFDDSTARNDFNPRSFSIRGSAAGGSGNNVNSEEARRFWRHQSSEVKILATGDEYKDEESQDVTQNASTDVVLPSAVVKPERKGVSDPNNCRQKSLSRSKSRSPSRPRSYSRPPQSRSASVSRSRSRSYSSRSRSYSRSRSRSRSRSPFPSRSRTRSPSVTSTRSKSRSASVYSRSRSRSRSASIVSDKSLVSQGQKSGTEREPEQPEGRTESKKIEYNDIGIDIGDDIDEDEYLGYTDKASPSSAVPTQEPVKEQAKKIPAAYSEEISSTRAPSGPRSRPDTAASSISNRKRRREDEDRRMRERERERDYVRRNGGDNKRQRDDGGRRPPSPKSPRGFSREEARRRDEPRQLDRDRDRDRERDRERDQRDRDRERARDRVRDRDRDRERERERERDRDRDRDNLVREDRDKDNRERKRVGERVRDEEREVERKREQYKLESERARERAERERQRENAGRDRARSGIGRVWAGHEDFGRRLKVRTPSPDRGRNRNRNRDDRGGEKRDIDDRIERDGKGSQANGRNRNRNRDDRGGEKREIDDRIERDGKGSQANGRGRNRRDRERERRERDERRR</sequence>
<organism evidence="1 2">
    <name type="scientific">Lipomyces orientalis</name>
    <dbReference type="NCBI Taxonomy" id="1233043"/>
    <lineage>
        <taxon>Eukaryota</taxon>
        <taxon>Fungi</taxon>
        <taxon>Dikarya</taxon>
        <taxon>Ascomycota</taxon>
        <taxon>Saccharomycotina</taxon>
        <taxon>Lipomycetes</taxon>
        <taxon>Lipomycetales</taxon>
        <taxon>Lipomycetaceae</taxon>
        <taxon>Lipomyces</taxon>
    </lineage>
</organism>
<dbReference type="Proteomes" id="UP001489719">
    <property type="component" value="Unassembled WGS sequence"/>
</dbReference>